<name>A0A0E9XB33_ANGAN</name>
<reference evidence="1" key="2">
    <citation type="journal article" date="2015" name="Fish Shellfish Immunol.">
        <title>Early steps in the European eel (Anguilla anguilla)-Vibrio vulnificus interaction in the gills: Role of the RtxA13 toxin.</title>
        <authorList>
            <person name="Callol A."/>
            <person name="Pajuelo D."/>
            <person name="Ebbesson L."/>
            <person name="Teles M."/>
            <person name="MacKenzie S."/>
            <person name="Amaro C."/>
        </authorList>
    </citation>
    <scope>NUCLEOTIDE SEQUENCE</scope>
</reference>
<accession>A0A0E9XB33</accession>
<dbReference type="AlphaFoldDB" id="A0A0E9XB33"/>
<proteinExistence type="predicted"/>
<organism evidence="1">
    <name type="scientific">Anguilla anguilla</name>
    <name type="common">European freshwater eel</name>
    <name type="synonym">Muraena anguilla</name>
    <dbReference type="NCBI Taxonomy" id="7936"/>
    <lineage>
        <taxon>Eukaryota</taxon>
        <taxon>Metazoa</taxon>
        <taxon>Chordata</taxon>
        <taxon>Craniata</taxon>
        <taxon>Vertebrata</taxon>
        <taxon>Euteleostomi</taxon>
        <taxon>Actinopterygii</taxon>
        <taxon>Neopterygii</taxon>
        <taxon>Teleostei</taxon>
        <taxon>Anguilliformes</taxon>
        <taxon>Anguillidae</taxon>
        <taxon>Anguilla</taxon>
    </lineage>
</organism>
<protein>
    <submittedName>
        <fullName evidence="1">Uncharacterized protein</fullName>
    </submittedName>
</protein>
<evidence type="ECO:0000313" key="1">
    <source>
        <dbReference type="EMBL" id="JAH99957.1"/>
    </source>
</evidence>
<sequence>MPHICFYIISETSWLNSSKNNNMNIGIVVIT</sequence>
<dbReference type="EMBL" id="GBXM01008620">
    <property type="protein sequence ID" value="JAH99957.1"/>
    <property type="molecule type" value="Transcribed_RNA"/>
</dbReference>
<reference evidence="1" key="1">
    <citation type="submission" date="2014-11" db="EMBL/GenBank/DDBJ databases">
        <authorList>
            <person name="Amaro Gonzalez C."/>
        </authorList>
    </citation>
    <scope>NUCLEOTIDE SEQUENCE</scope>
</reference>